<feature type="transmembrane region" description="Helical" evidence="11">
    <location>
        <begin position="96"/>
        <end position="121"/>
    </location>
</feature>
<evidence type="ECO:0000256" key="10">
    <source>
        <dbReference type="ARBA" id="ARBA00023136"/>
    </source>
</evidence>
<name>A0A3E3DVN4_9FIRM</name>
<proteinExistence type="inferred from homology"/>
<comment type="similarity">
    <text evidence="3 11">Belongs to the peptidase M50B family.</text>
</comment>
<evidence type="ECO:0000313" key="14">
    <source>
        <dbReference type="Proteomes" id="UP000261212"/>
    </source>
</evidence>
<evidence type="ECO:0000256" key="1">
    <source>
        <dbReference type="ARBA" id="ARBA00001947"/>
    </source>
</evidence>
<dbReference type="EC" id="3.4.24.-" evidence="11"/>
<evidence type="ECO:0000256" key="9">
    <source>
        <dbReference type="ARBA" id="ARBA00023049"/>
    </source>
</evidence>
<dbReference type="InterPro" id="IPR036034">
    <property type="entry name" value="PDZ_sf"/>
</dbReference>
<evidence type="ECO:0000256" key="5">
    <source>
        <dbReference type="ARBA" id="ARBA00022692"/>
    </source>
</evidence>
<comment type="cofactor">
    <cofactor evidence="1 11">
        <name>Zn(2+)</name>
        <dbReference type="ChEBI" id="CHEBI:29105"/>
    </cofactor>
</comment>
<dbReference type="CDD" id="cd23081">
    <property type="entry name" value="cpPDZ_EcRseP-like"/>
    <property type="match status" value="1"/>
</dbReference>
<dbReference type="Proteomes" id="UP000261212">
    <property type="component" value="Unassembled WGS sequence"/>
</dbReference>
<evidence type="ECO:0000256" key="4">
    <source>
        <dbReference type="ARBA" id="ARBA00022670"/>
    </source>
</evidence>
<dbReference type="PANTHER" id="PTHR42837:SF2">
    <property type="entry name" value="MEMBRANE METALLOPROTEASE ARASP2, CHLOROPLASTIC-RELATED"/>
    <property type="match status" value="1"/>
</dbReference>
<evidence type="ECO:0000256" key="8">
    <source>
        <dbReference type="ARBA" id="ARBA00022989"/>
    </source>
</evidence>
<dbReference type="GO" id="GO:0046872">
    <property type="term" value="F:metal ion binding"/>
    <property type="evidence" value="ECO:0007669"/>
    <property type="project" value="UniProtKB-KW"/>
</dbReference>
<keyword evidence="6 11" id="KW-0378">Hydrolase</keyword>
<dbReference type="SUPFAM" id="SSF50156">
    <property type="entry name" value="PDZ domain-like"/>
    <property type="match status" value="1"/>
</dbReference>
<keyword evidence="8 11" id="KW-1133">Transmembrane helix</keyword>
<gene>
    <name evidence="13" type="primary">rseP</name>
    <name evidence="13" type="ORF">DW687_09925</name>
</gene>
<comment type="caution">
    <text evidence="13">The sequence shown here is derived from an EMBL/GenBank/DDBJ whole genome shotgun (WGS) entry which is preliminary data.</text>
</comment>
<dbReference type="GO" id="GO:0006508">
    <property type="term" value="P:proteolysis"/>
    <property type="evidence" value="ECO:0007669"/>
    <property type="project" value="UniProtKB-KW"/>
</dbReference>
<keyword evidence="4 13" id="KW-0645">Protease</keyword>
<dbReference type="EMBL" id="QUSM01000006">
    <property type="protein sequence ID" value="RGD73347.1"/>
    <property type="molecule type" value="Genomic_DNA"/>
</dbReference>
<evidence type="ECO:0000259" key="12">
    <source>
        <dbReference type="Pfam" id="PF02163"/>
    </source>
</evidence>
<dbReference type="NCBIfam" id="TIGR00054">
    <property type="entry name" value="RIP metalloprotease RseP"/>
    <property type="match status" value="1"/>
</dbReference>
<dbReference type="CDD" id="cd06163">
    <property type="entry name" value="S2P-M50_PDZ_RseP-like"/>
    <property type="match status" value="1"/>
</dbReference>
<evidence type="ECO:0000256" key="3">
    <source>
        <dbReference type="ARBA" id="ARBA00007931"/>
    </source>
</evidence>
<dbReference type="AlphaFoldDB" id="A0A3E3DVN4"/>
<dbReference type="Pfam" id="PF02163">
    <property type="entry name" value="Peptidase_M50"/>
    <property type="match status" value="1"/>
</dbReference>
<evidence type="ECO:0000256" key="6">
    <source>
        <dbReference type="ARBA" id="ARBA00022801"/>
    </source>
</evidence>
<evidence type="ECO:0000313" key="13">
    <source>
        <dbReference type="EMBL" id="RGD73347.1"/>
    </source>
</evidence>
<dbReference type="Gene3D" id="2.30.42.10">
    <property type="match status" value="1"/>
</dbReference>
<accession>A0A3E3DVN4</accession>
<evidence type="ECO:0000256" key="11">
    <source>
        <dbReference type="RuleBase" id="RU362031"/>
    </source>
</evidence>
<dbReference type="PANTHER" id="PTHR42837">
    <property type="entry name" value="REGULATOR OF SIGMA-E PROTEASE RSEP"/>
    <property type="match status" value="1"/>
</dbReference>
<dbReference type="GO" id="GO:0004222">
    <property type="term" value="F:metalloendopeptidase activity"/>
    <property type="evidence" value="ECO:0007669"/>
    <property type="project" value="InterPro"/>
</dbReference>
<feature type="domain" description="Peptidase M50" evidence="12">
    <location>
        <begin position="10"/>
        <end position="328"/>
    </location>
</feature>
<sequence length="342" mass="37061">MNLSLSTIIYTLLIFGVLISTHEFGHFIVAKKCGVIVEEFSIGMGPLIFKKKGKDETLYSLRLLPIGGYCKMYGEDEDEEEMGEGSLNFISPFKRILVFAAGAGMNLLSAIIILMAVYGIMGTEPTTTIGKVLENNPAYTAGLRAGDTFVKINDTQITKWEDISNTINSSKGKELKVTYKTESGELKDTTVTPKLDSASNSYKIGINPTYSKSFIGTVKSSVKAFGTYIYVTFKALIDLIRGAIGINQLSGPIGVAGVINEAVGAGFSILLNITALLAINIGIFNLLPIPALDGSRILFCFIEMIKGSPINREKEGMIHFVGFVLLMAFAVFVAVQDVIKLF</sequence>
<organism evidence="13 14">
    <name type="scientific">Anaerofustis stercorihominis</name>
    <dbReference type="NCBI Taxonomy" id="214853"/>
    <lineage>
        <taxon>Bacteria</taxon>
        <taxon>Bacillati</taxon>
        <taxon>Bacillota</taxon>
        <taxon>Clostridia</taxon>
        <taxon>Eubacteriales</taxon>
        <taxon>Eubacteriaceae</taxon>
        <taxon>Anaerofustis</taxon>
    </lineage>
</organism>
<keyword evidence="5 11" id="KW-0812">Transmembrane</keyword>
<dbReference type="InterPro" id="IPR008915">
    <property type="entry name" value="Peptidase_M50"/>
</dbReference>
<comment type="subcellular location">
    <subcellularLocation>
        <location evidence="2">Membrane</location>
        <topology evidence="2">Multi-pass membrane protein</topology>
    </subcellularLocation>
</comment>
<feature type="transmembrane region" description="Helical" evidence="11">
    <location>
        <begin position="265"/>
        <end position="287"/>
    </location>
</feature>
<reference evidence="13 14" key="1">
    <citation type="submission" date="2018-08" db="EMBL/GenBank/DDBJ databases">
        <title>A genome reference for cultivated species of the human gut microbiota.</title>
        <authorList>
            <person name="Zou Y."/>
            <person name="Xue W."/>
            <person name="Luo G."/>
        </authorList>
    </citation>
    <scope>NUCLEOTIDE SEQUENCE [LARGE SCALE GENOMIC DNA]</scope>
    <source>
        <strain evidence="13 14">AM25-6</strain>
    </source>
</reference>
<dbReference type="GO" id="GO:0016020">
    <property type="term" value="C:membrane"/>
    <property type="evidence" value="ECO:0007669"/>
    <property type="project" value="UniProtKB-SubCell"/>
</dbReference>
<keyword evidence="7 11" id="KW-0862">Zinc</keyword>
<evidence type="ECO:0000256" key="7">
    <source>
        <dbReference type="ARBA" id="ARBA00022833"/>
    </source>
</evidence>
<keyword evidence="11" id="KW-0479">Metal-binding</keyword>
<feature type="transmembrane region" description="Helical" evidence="11">
    <location>
        <begin position="316"/>
        <end position="335"/>
    </location>
</feature>
<keyword evidence="9 11" id="KW-0482">Metalloprotease</keyword>
<keyword evidence="10 11" id="KW-0472">Membrane</keyword>
<feature type="transmembrane region" description="Helical" evidence="11">
    <location>
        <begin position="6"/>
        <end position="24"/>
    </location>
</feature>
<evidence type="ECO:0000256" key="2">
    <source>
        <dbReference type="ARBA" id="ARBA00004141"/>
    </source>
</evidence>
<dbReference type="InterPro" id="IPR004387">
    <property type="entry name" value="Pept_M50_Zn"/>
</dbReference>
<protein>
    <recommendedName>
        <fullName evidence="11">Zinc metalloprotease</fullName>
        <ecNumber evidence="11">3.4.24.-</ecNumber>
    </recommendedName>
</protein>